<evidence type="ECO:0000256" key="2">
    <source>
        <dbReference type="ARBA" id="ARBA00007330"/>
    </source>
</evidence>
<reference evidence="8" key="1">
    <citation type="submission" date="2017-03" db="EMBL/GenBank/DDBJ databases">
        <authorList>
            <consortium name="AG Boll"/>
        </authorList>
    </citation>
    <scope>NUCLEOTIDE SEQUENCE [LARGE SCALE GENOMIC DNA]</scope>
    <source>
        <strain evidence="8">Chol</strain>
    </source>
</reference>
<dbReference type="GO" id="GO:0046168">
    <property type="term" value="P:glycerol-3-phosphate catabolic process"/>
    <property type="evidence" value="ECO:0007669"/>
    <property type="project" value="TreeGrafter"/>
</dbReference>
<keyword evidence="4" id="KW-0274">FAD</keyword>
<comment type="cofactor">
    <cofactor evidence="1">
        <name>FAD</name>
        <dbReference type="ChEBI" id="CHEBI:57692"/>
    </cofactor>
</comment>
<evidence type="ECO:0000313" key="9">
    <source>
        <dbReference type="Proteomes" id="UP000242886"/>
    </source>
</evidence>
<keyword evidence="5 8" id="KW-0560">Oxidoreductase</keyword>
<dbReference type="RefSeq" id="WP_154717108.1">
    <property type="nucleotide sequence ID" value="NZ_LT837803.1"/>
</dbReference>
<evidence type="ECO:0000313" key="8">
    <source>
        <dbReference type="EMBL" id="SMB28389.1"/>
    </source>
</evidence>
<dbReference type="NCBIfam" id="NF009906">
    <property type="entry name" value="PRK13369.1"/>
    <property type="match status" value="1"/>
</dbReference>
<comment type="similarity">
    <text evidence="2">Belongs to the FAD-dependent glycerol-3-phosphate dehydrogenase family.</text>
</comment>
<evidence type="ECO:0000256" key="1">
    <source>
        <dbReference type="ARBA" id="ARBA00001974"/>
    </source>
</evidence>
<dbReference type="InterPro" id="IPR031656">
    <property type="entry name" value="DAO_C"/>
</dbReference>
<dbReference type="Gene3D" id="6.10.250.1890">
    <property type="match status" value="1"/>
</dbReference>
<protein>
    <submittedName>
        <fullName evidence="8">Glycerol-3-phosphate dehydrogenase</fullName>
        <ecNumber evidence="8">1.1.5.3</ecNumber>
    </submittedName>
</protein>
<evidence type="ECO:0000259" key="7">
    <source>
        <dbReference type="Pfam" id="PF16901"/>
    </source>
</evidence>
<dbReference type="SUPFAM" id="SSF51905">
    <property type="entry name" value="FAD/NAD(P)-binding domain"/>
    <property type="match status" value="1"/>
</dbReference>
<dbReference type="AlphaFoldDB" id="A0A7Z7MVM9"/>
<sequence>MDRPCDLLIIGGGINGAAIARDAAGRGLSVCLVEQGDIAGATSSASSKMIHGGLRYLEHYEFRLVAEALAEREVMLKIAPHLARPLAIVMPHVKRQRPAWMIRLGLLLYDNLGRLRHDAPRTTLPASSTVDLRRAPFAGLLHAVHGKGFVYSDVIDDDARLTLATARSAAGLGAVIRTRTRCLAAHRDGTCWRIQLEHHGQRSEAAARAVVNAAGPWVSAVLAACLPQRQPPQHGSHRPAVQLIKGSHIVVPRLYAGDHGWLLQNDDHRVVFVLPFEEDYSLIGTTEIKLERSDADTVAALDAPPTASAGEIDYLCRAVGRFFRQAPQPADVVWSYAGLRPLFDDGHGDPAAVTRDYTFLLDAPPDAAPLLSIFGGKLTTHRRLAEAALTRLAPWFPDMGRAWTASQALPGGEFADFTQLLAELRRSYPALPAGLLQQLARRHGSLTAAVLGTTCGPDELGRDFGGGLFEREVAWFVTHEWAQDADDVLWRRSKAGLRMRPAERAAFAAWFAERYPAPGLEAKE</sequence>
<dbReference type="EC" id="1.1.5.3" evidence="8"/>
<evidence type="ECO:0000256" key="4">
    <source>
        <dbReference type="ARBA" id="ARBA00022827"/>
    </source>
</evidence>
<dbReference type="NCBIfam" id="NF008899">
    <property type="entry name" value="PRK12266.1"/>
    <property type="match status" value="1"/>
</dbReference>
<dbReference type="InterPro" id="IPR006076">
    <property type="entry name" value="FAD-dep_OxRdtase"/>
</dbReference>
<dbReference type="PRINTS" id="PR01001">
    <property type="entry name" value="FADG3PDH"/>
</dbReference>
<evidence type="ECO:0000259" key="6">
    <source>
        <dbReference type="Pfam" id="PF01266"/>
    </source>
</evidence>
<dbReference type="GO" id="GO:0004368">
    <property type="term" value="F:glycerol-3-phosphate dehydrogenase (quinone) activity"/>
    <property type="evidence" value="ECO:0007669"/>
    <property type="project" value="UniProtKB-EC"/>
</dbReference>
<dbReference type="Pfam" id="PF01266">
    <property type="entry name" value="DAO"/>
    <property type="match status" value="1"/>
</dbReference>
<organism evidence="8 9">
    <name type="scientific">Sterolibacterium denitrificans</name>
    <dbReference type="NCBI Taxonomy" id="157592"/>
    <lineage>
        <taxon>Bacteria</taxon>
        <taxon>Pseudomonadati</taxon>
        <taxon>Pseudomonadota</taxon>
        <taxon>Betaproteobacteria</taxon>
        <taxon>Nitrosomonadales</taxon>
        <taxon>Sterolibacteriaceae</taxon>
        <taxon>Sterolibacterium</taxon>
    </lineage>
</organism>
<gene>
    <name evidence="8" type="primary">glpD</name>
    <name evidence="8" type="ORF">SDENCHOL_20625</name>
</gene>
<dbReference type="InterPro" id="IPR000447">
    <property type="entry name" value="G3P_DH_FAD-dep"/>
</dbReference>
<name>A0A7Z7MVM9_9PROT</name>
<dbReference type="Gene3D" id="3.30.9.10">
    <property type="entry name" value="D-Amino Acid Oxidase, subunit A, domain 2"/>
    <property type="match status" value="1"/>
</dbReference>
<feature type="domain" description="FAD dependent oxidoreductase" evidence="6">
    <location>
        <begin position="6"/>
        <end position="346"/>
    </location>
</feature>
<dbReference type="InterPro" id="IPR036188">
    <property type="entry name" value="FAD/NAD-bd_sf"/>
</dbReference>
<dbReference type="EMBL" id="LT837803">
    <property type="protein sequence ID" value="SMB28389.1"/>
    <property type="molecule type" value="Genomic_DNA"/>
</dbReference>
<dbReference type="InterPro" id="IPR038299">
    <property type="entry name" value="DAO_C_sf"/>
</dbReference>
<dbReference type="Gene3D" id="1.10.8.870">
    <property type="entry name" value="Alpha-glycerophosphate oxidase, cap domain"/>
    <property type="match status" value="1"/>
</dbReference>
<accession>A0A7Z7MVM9</accession>
<keyword evidence="3" id="KW-0285">Flavoprotein</keyword>
<evidence type="ECO:0000256" key="3">
    <source>
        <dbReference type="ARBA" id="ARBA00022630"/>
    </source>
</evidence>
<dbReference type="PANTHER" id="PTHR11985:SF15">
    <property type="entry name" value="GLYCEROL-3-PHOSPHATE DEHYDROGENASE, MITOCHONDRIAL"/>
    <property type="match status" value="1"/>
</dbReference>
<dbReference type="PANTHER" id="PTHR11985">
    <property type="entry name" value="GLYCEROL-3-PHOSPHATE DEHYDROGENASE"/>
    <property type="match status" value="1"/>
</dbReference>
<keyword evidence="9" id="KW-1185">Reference proteome</keyword>
<dbReference type="Pfam" id="PF16901">
    <property type="entry name" value="DAO_C"/>
    <property type="match status" value="1"/>
</dbReference>
<proteinExistence type="inferred from homology"/>
<dbReference type="Proteomes" id="UP000242886">
    <property type="component" value="Chromosome SDENCHOL"/>
</dbReference>
<dbReference type="Gene3D" id="3.50.50.60">
    <property type="entry name" value="FAD/NAD(P)-binding domain"/>
    <property type="match status" value="1"/>
</dbReference>
<evidence type="ECO:0000256" key="5">
    <source>
        <dbReference type="ARBA" id="ARBA00023002"/>
    </source>
</evidence>
<feature type="domain" description="Alpha-glycerophosphate oxidase C-terminal" evidence="7">
    <location>
        <begin position="404"/>
        <end position="500"/>
    </location>
</feature>